<name>W9XBR5_9EURO</name>
<evidence type="ECO:0000259" key="3">
    <source>
        <dbReference type="PROSITE" id="PS50157"/>
    </source>
</evidence>
<evidence type="ECO:0000256" key="2">
    <source>
        <dbReference type="SAM" id="MobiDB-lite"/>
    </source>
</evidence>
<dbReference type="EMBL" id="AMGY01000010">
    <property type="protein sequence ID" value="EXJ77673.1"/>
    <property type="molecule type" value="Genomic_DNA"/>
</dbReference>
<gene>
    <name evidence="4" type="ORF">A1O3_09902</name>
</gene>
<evidence type="ECO:0000313" key="5">
    <source>
        <dbReference type="Proteomes" id="UP000019478"/>
    </source>
</evidence>
<keyword evidence="5" id="KW-1185">Reference proteome</keyword>
<protein>
    <recommendedName>
        <fullName evidence="3">C2H2-type domain-containing protein</fullName>
    </recommendedName>
</protein>
<feature type="compositionally biased region" description="Polar residues" evidence="2">
    <location>
        <begin position="125"/>
        <end position="135"/>
    </location>
</feature>
<dbReference type="PROSITE" id="PS50157">
    <property type="entry name" value="ZINC_FINGER_C2H2_2"/>
    <property type="match status" value="1"/>
</dbReference>
<keyword evidence="1" id="KW-0479">Metal-binding</keyword>
<dbReference type="GeneID" id="19173983"/>
<proteinExistence type="predicted"/>
<keyword evidence="1" id="KW-0863">Zinc-finger</keyword>
<dbReference type="GO" id="GO:0008270">
    <property type="term" value="F:zinc ion binding"/>
    <property type="evidence" value="ECO:0007669"/>
    <property type="project" value="UniProtKB-KW"/>
</dbReference>
<dbReference type="Proteomes" id="UP000019478">
    <property type="component" value="Unassembled WGS sequence"/>
</dbReference>
<dbReference type="HOGENOM" id="CLU_750127_0_0_1"/>
<feature type="domain" description="C2H2-type" evidence="3">
    <location>
        <begin position="222"/>
        <end position="252"/>
    </location>
</feature>
<dbReference type="AlphaFoldDB" id="W9XBR5"/>
<feature type="region of interest" description="Disordered" evidence="2">
    <location>
        <begin position="252"/>
        <end position="309"/>
    </location>
</feature>
<dbReference type="OrthoDB" id="4161792at2759"/>
<sequence>MYSYNTIHAGATRAPVVIHPQPQGTLRMATVHPTTDPDVQRNLDCLISHQHFAHYFDIIHRYLSITDENWQRIVDIRNLKNGDVNVWIEHHRTILDNPPPDIFNLIADMRLNKSWETSRPAVLSQVHSAGQTQTLPFPRPPWSRRVTPSLHLTPHTPSTRSRSRDSNLPIGSSGPSMERTGSGYRRPNRRTEPDDDEESCAPAETHVSTANAGRIAPEGSRYHCSSRNCTRNYARQGDLENHLRQRHAELNTEFPLRNPHDYLRPTSQDGQQGVTVPENSTSPNLSHPFLEATNPRSPAPTSLQPGHEASDTINADTVLSDVLGAVGEDISFNEQYYLGAPFPPTAHQAHSSPAYGVQHNFVNGDGQNIRIYPSTDYFSYQTDDYMQEG</sequence>
<evidence type="ECO:0000256" key="1">
    <source>
        <dbReference type="PROSITE-ProRule" id="PRU00042"/>
    </source>
</evidence>
<feature type="region of interest" description="Disordered" evidence="2">
    <location>
        <begin position="124"/>
        <end position="226"/>
    </location>
</feature>
<organism evidence="4 5">
    <name type="scientific">Capronia epimyces CBS 606.96</name>
    <dbReference type="NCBI Taxonomy" id="1182542"/>
    <lineage>
        <taxon>Eukaryota</taxon>
        <taxon>Fungi</taxon>
        <taxon>Dikarya</taxon>
        <taxon>Ascomycota</taxon>
        <taxon>Pezizomycotina</taxon>
        <taxon>Eurotiomycetes</taxon>
        <taxon>Chaetothyriomycetidae</taxon>
        <taxon>Chaetothyriales</taxon>
        <taxon>Herpotrichiellaceae</taxon>
        <taxon>Capronia</taxon>
    </lineage>
</organism>
<comment type="caution">
    <text evidence="4">The sequence shown here is derived from an EMBL/GenBank/DDBJ whole genome shotgun (WGS) entry which is preliminary data.</text>
</comment>
<dbReference type="PROSITE" id="PS00028">
    <property type="entry name" value="ZINC_FINGER_C2H2_1"/>
    <property type="match status" value="1"/>
</dbReference>
<dbReference type="InterPro" id="IPR013087">
    <property type="entry name" value="Znf_C2H2_type"/>
</dbReference>
<evidence type="ECO:0000313" key="4">
    <source>
        <dbReference type="EMBL" id="EXJ77673.1"/>
    </source>
</evidence>
<feature type="compositionally biased region" description="Polar residues" evidence="2">
    <location>
        <begin position="294"/>
        <end position="304"/>
    </location>
</feature>
<dbReference type="RefSeq" id="XP_007738183.1">
    <property type="nucleotide sequence ID" value="XM_007739993.1"/>
</dbReference>
<feature type="compositionally biased region" description="Polar residues" evidence="2">
    <location>
        <begin position="265"/>
        <end position="285"/>
    </location>
</feature>
<accession>W9XBR5</accession>
<reference evidence="4 5" key="1">
    <citation type="submission" date="2013-03" db="EMBL/GenBank/DDBJ databases">
        <title>The Genome Sequence of Capronia epimyces CBS 606.96.</title>
        <authorList>
            <consortium name="The Broad Institute Genomics Platform"/>
            <person name="Cuomo C."/>
            <person name="de Hoog S."/>
            <person name="Gorbushina A."/>
            <person name="Walker B."/>
            <person name="Young S.K."/>
            <person name="Zeng Q."/>
            <person name="Gargeya S."/>
            <person name="Fitzgerald M."/>
            <person name="Haas B."/>
            <person name="Abouelleil A."/>
            <person name="Allen A.W."/>
            <person name="Alvarado L."/>
            <person name="Arachchi H.M."/>
            <person name="Berlin A.M."/>
            <person name="Chapman S.B."/>
            <person name="Gainer-Dewar J."/>
            <person name="Goldberg J."/>
            <person name="Griggs A."/>
            <person name="Gujja S."/>
            <person name="Hansen M."/>
            <person name="Howarth C."/>
            <person name="Imamovic A."/>
            <person name="Ireland A."/>
            <person name="Larimer J."/>
            <person name="McCowan C."/>
            <person name="Murphy C."/>
            <person name="Pearson M."/>
            <person name="Poon T.W."/>
            <person name="Priest M."/>
            <person name="Roberts A."/>
            <person name="Saif S."/>
            <person name="Shea T."/>
            <person name="Sisk P."/>
            <person name="Sykes S."/>
            <person name="Wortman J."/>
            <person name="Nusbaum C."/>
            <person name="Birren B."/>
        </authorList>
    </citation>
    <scope>NUCLEOTIDE SEQUENCE [LARGE SCALE GENOMIC DNA]</scope>
    <source>
        <strain evidence="4 5">CBS 606.96</strain>
    </source>
</reference>
<keyword evidence="1" id="KW-0862">Zinc</keyword>